<protein>
    <submittedName>
        <fullName evidence="1">Uncharacterized protein</fullName>
    </submittedName>
</protein>
<name>A0AA42BAY6_9GAMM</name>
<evidence type="ECO:0000313" key="2">
    <source>
        <dbReference type="Proteomes" id="UP001165393"/>
    </source>
</evidence>
<gene>
    <name evidence="1" type="ORF">NAF29_17735</name>
</gene>
<sequence length="396" mass="45220">MVKPTSKQYLLIWLSVFSLLLASMMSLNWLMDPFHLFQTDSVTKSAEGFLRESKPWQIVERKPDVVLIGNSRNFYATDVSQMTATHAYNFSLRGANIGALSVAFEHARYHAKPRRVLLAVDSICDAPANGNMDFFSSNTQQEIEAHFKRWTYLSSFSTLKKSIKLIVDSTSKSQLLYNELGQRTEYPYSQYGKLLSQRVDKKESEKIKRLPSIPRSNNGQGCRTTVLEKILLNAYESNIELILFFNPLHLRYVEIDYLSKGVILNEKVKRKAVELVHQVASDLGKEPFTIWDFLIVNEITAELFGSPDAAEAQYWWEPSHHKPVVSDRMLAVMSSVNKDTSIGVSIDLNNFEAHALEQRQSYLNWRTQYPSSSLEIAAKLAEAGAFFHRHKEPIAK</sequence>
<organism evidence="1 2">
    <name type="scientific">Echinimonas agarilytica</name>
    <dbReference type="NCBI Taxonomy" id="1215918"/>
    <lineage>
        <taxon>Bacteria</taxon>
        <taxon>Pseudomonadati</taxon>
        <taxon>Pseudomonadota</taxon>
        <taxon>Gammaproteobacteria</taxon>
        <taxon>Alteromonadales</taxon>
        <taxon>Echinimonadaceae</taxon>
        <taxon>Echinimonas</taxon>
    </lineage>
</organism>
<accession>A0AA42BAY6</accession>
<dbReference type="EMBL" id="JAMQGP010000011">
    <property type="protein sequence ID" value="MCM2681491.1"/>
    <property type="molecule type" value="Genomic_DNA"/>
</dbReference>
<dbReference type="RefSeq" id="WP_251262971.1">
    <property type="nucleotide sequence ID" value="NZ_JAMQGP010000011.1"/>
</dbReference>
<evidence type="ECO:0000313" key="1">
    <source>
        <dbReference type="EMBL" id="MCM2681491.1"/>
    </source>
</evidence>
<reference evidence="1 2" key="1">
    <citation type="journal article" date="2013" name="Antonie Van Leeuwenhoek">
        <title>Echinimonas agarilytica gen. nov., sp. nov., a new gammaproteobacterium isolated from the sea urchin Strongylocentrotus intermedius.</title>
        <authorList>
            <person name="Nedashkovskaya O.I."/>
            <person name="Stenkova A.M."/>
            <person name="Zhukova N.V."/>
            <person name="Van Trappen S."/>
            <person name="Lee J.S."/>
            <person name="Kim S.B."/>
        </authorList>
    </citation>
    <scope>NUCLEOTIDE SEQUENCE [LARGE SCALE GENOMIC DNA]</scope>
    <source>
        <strain evidence="1 2">KMM 6351</strain>
    </source>
</reference>
<comment type="caution">
    <text evidence="1">The sequence shown here is derived from an EMBL/GenBank/DDBJ whole genome shotgun (WGS) entry which is preliminary data.</text>
</comment>
<dbReference type="AlphaFoldDB" id="A0AA42BAY6"/>
<proteinExistence type="predicted"/>
<keyword evidence="2" id="KW-1185">Reference proteome</keyword>
<dbReference type="Proteomes" id="UP001165393">
    <property type="component" value="Unassembled WGS sequence"/>
</dbReference>